<reference evidence="9" key="1">
    <citation type="submission" date="2019-03" db="EMBL/GenBank/DDBJ databases">
        <title>Single cell metagenomics reveals metabolic interactions within the superorganism composed of flagellate Streblomastix strix and complex community of Bacteroidetes bacteria on its surface.</title>
        <authorList>
            <person name="Treitli S.C."/>
            <person name="Kolisko M."/>
            <person name="Husnik F."/>
            <person name="Keeling P."/>
            <person name="Hampl V."/>
        </authorList>
    </citation>
    <scope>NUCLEOTIDE SEQUENCE</scope>
    <source>
        <strain evidence="9">STM</strain>
    </source>
</reference>
<keyword evidence="4" id="KW-0028">Amino-acid biosynthesis</keyword>
<dbReference type="Gene3D" id="3.20.20.140">
    <property type="entry name" value="Metal-dependent hydrolases"/>
    <property type="match status" value="1"/>
</dbReference>
<accession>A0A5J4RVJ8</accession>
<evidence type="ECO:0000256" key="2">
    <source>
        <dbReference type="ARBA" id="ARBA00009152"/>
    </source>
</evidence>
<evidence type="ECO:0000256" key="1">
    <source>
        <dbReference type="ARBA" id="ARBA00004970"/>
    </source>
</evidence>
<organism evidence="9">
    <name type="scientific">termite gut metagenome</name>
    <dbReference type="NCBI Taxonomy" id="433724"/>
    <lineage>
        <taxon>unclassified sequences</taxon>
        <taxon>metagenomes</taxon>
        <taxon>organismal metagenomes</taxon>
    </lineage>
</organism>
<feature type="domain" description="PHP" evidence="8">
    <location>
        <begin position="28"/>
        <end position="229"/>
    </location>
</feature>
<evidence type="ECO:0000313" key="9">
    <source>
        <dbReference type="EMBL" id="KAA6336971.1"/>
    </source>
</evidence>
<protein>
    <recommendedName>
        <fullName evidence="3">histidinol-phosphatase</fullName>
        <ecNumber evidence="3">3.1.3.15</ecNumber>
    </recommendedName>
</protein>
<evidence type="ECO:0000256" key="3">
    <source>
        <dbReference type="ARBA" id="ARBA00013085"/>
    </source>
</evidence>
<dbReference type="GO" id="GO:0000105">
    <property type="term" value="P:L-histidine biosynthetic process"/>
    <property type="evidence" value="ECO:0007669"/>
    <property type="project" value="UniProtKB-UniPathway"/>
</dbReference>
<dbReference type="PANTHER" id="PTHR21039">
    <property type="entry name" value="HISTIDINOL PHOSPHATASE-RELATED"/>
    <property type="match status" value="1"/>
</dbReference>
<evidence type="ECO:0000256" key="6">
    <source>
        <dbReference type="ARBA" id="ARBA00023102"/>
    </source>
</evidence>
<keyword evidence="5 9" id="KW-0378">Hydrolase</keyword>
<gene>
    <name evidence="9" type="ORF">EZS27_014902</name>
</gene>
<dbReference type="EMBL" id="SNRY01000742">
    <property type="protein sequence ID" value="KAA6336971.1"/>
    <property type="molecule type" value="Genomic_DNA"/>
</dbReference>
<dbReference type="AlphaFoldDB" id="A0A5J4RVJ8"/>
<evidence type="ECO:0000256" key="4">
    <source>
        <dbReference type="ARBA" id="ARBA00022605"/>
    </source>
</evidence>
<comment type="pathway">
    <text evidence="1">Amino-acid biosynthesis; L-histidine biosynthesis; L-histidine from 5-phospho-alpha-D-ribose 1-diphosphate: step 8/9.</text>
</comment>
<comment type="catalytic activity">
    <reaction evidence="7">
        <text>L-histidinol phosphate + H2O = L-histidinol + phosphate</text>
        <dbReference type="Rhea" id="RHEA:14465"/>
        <dbReference type="ChEBI" id="CHEBI:15377"/>
        <dbReference type="ChEBI" id="CHEBI:43474"/>
        <dbReference type="ChEBI" id="CHEBI:57699"/>
        <dbReference type="ChEBI" id="CHEBI:57980"/>
        <dbReference type="EC" id="3.1.3.15"/>
    </reaction>
</comment>
<comment type="similarity">
    <text evidence="2">Belongs to the PHP hydrolase family. HisK subfamily.</text>
</comment>
<evidence type="ECO:0000256" key="5">
    <source>
        <dbReference type="ARBA" id="ARBA00022801"/>
    </source>
</evidence>
<name>A0A5J4RVJ8_9ZZZZ</name>
<dbReference type="InterPro" id="IPR010140">
    <property type="entry name" value="Histidinol_P_phosphatase_HisJ"/>
</dbReference>
<evidence type="ECO:0000256" key="7">
    <source>
        <dbReference type="ARBA" id="ARBA00049158"/>
    </source>
</evidence>
<sequence length="300" mass="34850">MHYGLLFFLRKKRYFAGYNTFSVNLTNYHSHCAFCDGRAPLEEFIKAAIAQGFTSYGVSSHAPLPFSTHWTMDKEKVPDYLEEFARLKEKYASQIELYVGMEIDYLNEESNPACMYFRELPLDYRIGSVHLLYDDKGKVVDIDCKPERFCAIIDEHFGGDIVRVVRLYYERLSRMAELGGFDMLGHADKIHYNASAYRPGLMEEDWYEGLMHDYFSAIARKGYMVEINTKTYLQLGAFYPNERYFPLLKELGIRVLVNSDAHYPERINSGRAEALSVLKQAGYKTVMELQKGKWVEERIG</sequence>
<dbReference type="UniPathway" id="UPA00031">
    <property type="reaction ID" value="UER00013"/>
</dbReference>
<dbReference type="SUPFAM" id="SSF89550">
    <property type="entry name" value="PHP domain-like"/>
    <property type="match status" value="1"/>
</dbReference>
<evidence type="ECO:0000259" key="8">
    <source>
        <dbReference type="Pfam" id="PF02811"/>
    </source>
</evidence>
<dbReference type="Pfam" id="PF02811">
    <property type="entry name" value="PHP"/>
    <property type="match status" value="1"/>
</dbReference>
<dbReference type="GO" id="GO:0004401">
    <property type="term" value="F:histidinol-phosphatase activity"/>
    <property type="evidence" value="ECO:0007669"/>
    <property type="project" value="UniProtKB-EC"/>
</dbReference>
<proteinExistence type="inferred from homology"/>
<dbReference type="InterPro" id="IPR004013">
    <property type="entry name" value="PHP_dom"/>
</dbReference>
<dbReference type="CDD" id="cd12110">
    <property type="entry name" value="PHP_HisPPase_Hisj_like"/>
    <property type="match status" value="1"/>
</dbReference>
<dbReference type="GO" id="GO:0005737">
    <property type="term" value="C:cytoplasm"/>
    <property type="evidence" value="ECO:0007669"/>
    <property type="project" value="TreeGrafter"/>
</dbReference>
<dbReference type="EC" id="3.1.3.15" evidence="3"/>
<keyword evidence="6" id="KW-0368">Histidine biosynthesis</keyword>
<comment type="caution">
    <text evidence="9">The sequence shown here is derived from an EMBL/GenBank/DDBJ whole genome shotgun (WGS) entry which is preliminary data.</text>
</comment>
<dbReference type="NCBIfam" id="TIGR01856">
    <property type="entry name" value="hisJ_fam"/>
    <property type="match status" value="1"/>
</dbReference>
<dbReference type="PANTHER" id="PTHR21039:SF0">
    <property type="entry name" value="HISTIDINOL-PHOSPHATASE"/>
    <property type="match status" value="1"/>
</dbReference>
<dbReference type="InterPro" id="IPR016195">
    <property type="entry name" value="Pol/histidinol_Pase-like"/>
</dbReference>